<sequence length="337" mass="37482">MGRGKSWRDEEDEALTRAWLSANEDRLANREDTSSIWQKIYELFNEVSPASQRSLKALESHWTMLLREINKFSGIHTRLSGSPDNALSEEEIIQAALATFEVTTGYAFKHLGCWKMLQSAPNFKSRQRIKTEWSQEEQAERIDDSEVRAVKKAKVQHENNPLPPQKLPLPRVKPVVAPKPLTPIRPRPSQACTAPNPSENQAAEDTCTSNGAQCLTEVETRQIEADLFDIVTALPALKRLVPTQEFDNVLSSLAHKAKALQAQPEAARQRLAASVLDFTKTGVSAVSQEFTIRRSNKQALVAQVNSDASRTFGMELAMHAQVSVSKVAPETADSSRN</sequence>
<evidence type="ECO:0000256" key="1">
    <source>
        <dbReference type="SAM" id="MobiDB-lite"/>
    </source>
</evidence>
<dbReference type="EMBL" id="JBIMZQ010000013">
    <property type="protein sequence ID" value="KAL3667821.1"/>
    <property type="molecule type" value="Genomic_DNA"/>
</dbReference>
<proteinExistence type="predicted"/>
<organism evidence="2 3">
    <name type="scientific">Phytophthora oleae</name>
    <dbReference type="NCBI Taxonomy" id="2107226"/>
    <lineage>
        <taxon>Eukaryota</taxon>
        <taxon>Sar</taxon>
        <taxon>Stramenopiles</taxon>
        <taxon>Oomycota</taxon>
        <taxon>Peronosporomycetes</taxon>
        <taxon>Peronosporales</taxon>
        <taxon>Peronosporaceae</taxon>
        <taxon>Phytophthora</taxon>
    </lineage>
</organism>
<gene>
    <name evidence="2" type="ORF">V7S43_007371</name>
</gene>
<protein>
    <recommendedName>
        <fullName evidence="4">Myb-like domain-containing protein</fullName>
    </recommendedName>
</protein>
<evidence type="ECO:0008006" key="4">
    <source>
        <dbReference type="Google" id="ProtNLM"/>
    </source>
</evidence>
<evidence type="ECO:0000313" key="3">
    <source>
        <dbReference type="Proteomes" id="UP001632037"/>
    </source>
</evidence>
<accession>A0ABD3FN06</accession>
<comment type="caution">
    <text evidence="2">The sequence shown here is derived from an EMBL/GenBank/DDBJ whole genome shotgun (WGS) entry which is preliminary data.</text>
</comment>
<dbReference type="PANTHER" id="PTHR45023">
    <property type="match status" value="1"/>
</dbReference>
<dbReference type="PANTHER" id="PTHR45023:SF4">
    <property type="entry name" value="GLYCINE-RICH PROTEIN-RELATED"/>
    <property type="match status" value="1"/>
</dbReference>
<reference evidence="2 3" key="1">
    <citation type="submission" date="2024-09" db="EMBL/GenBank/DDBJ databases">
        <title>Genome sequencing and assembly of Phytophthora oleae, isolate VK10A, causative agent of rot of olive drupes.</title>
        <authorList>
            <person name="Conti Taguali S."/>
            <person name="Riolo M."/>
            <person name="La Spada F."/>
            <person name="Cacciola S.O."/>
            <person name="Dionisio G."/>
        </authorList>
    </citation>
    <scope>NUCLEOTIDE SEQUENCE [LARGE SCALE GENOMIC DNA]</scope>
    <source>
        <strain evidence="2 3">VK10A</strain>
    </source>
</reference>
<evidence type="ECO:0000313" key="2">
    <source>
        <dbReference type="EMBL" id="KAL3667821.1"/>
    </source>
</evidence>
<keyword evidence="3" id="KW-1185">Reference proteome</keyword>
<dbReference type="Proteomes" id="UP001632037">
    <property type="component" value="Unassembled WGS sequence"/>
</dbReference>
<dbReference type="AlphaFoldDB" id="A0ABD3FN06"/>
<feature type="compositionally biased region" description="Polar residues" evidence="1">
    <location>
        <begin position="190"/>
        <end position="205"/>
    </location>
</feature>
<feature type="region of interest" description="Disordered" evidence="1">
    <location>
        <begin position="180"/>
        <end position="205"/>
    </location>
</feature>
<name>A0ABD3FN06_9STRA</name>